<dbReference type="PANTHER" id="PTHR10410">
    <property type="entry name" value="EUKARYOTIC TRANSLATION INITIATION FACTOR 3 -RELATED"/>
    <property type="match status" value="1"/>
</dbReference>
<gene>
    <name evidence="14" type="ORF">IFM89_031355</name>
</gene>
<dbReference type="InterPro" id="IPR000555">
    <property type="entry name" value="JAMM/MPN+_dom"/>
</dbReference>
<dbReference type="InterPro" id="IPR050242">
    <property type="entry name" value="JAMM_MPN+_peptidase_M67A"/>
</dbReference>
<keyword evidence="15" id="KW-1185">Reference proteome</keyword>
<feature type="non-terminal residue" evidence="14">
    <location>
        <position position="1"/>
    </location>
</feature>
<name>A0A835MB76_9MAGN</name>
<dbReference type="GO" id="GO:0005737">
    <property type="term" value="C:cytoplasm"/>
    <property type="evidence" value="ECO:0007669"/>
    <property type="project" value="UniProtKB-SubCell"/>
</dbReference>
<evidence type="ECO:0000256" key="8">
    <source>
        <dbReference type="ARBA" id="ARBA00022790"/>
    </source>
</evidence>
<dbReference type="GO" id="GO:0046872">
    <property type="term" value="F:metal ion binding"/>
    <property type="evidence" value="ECO:0007669"/>
    <property type="project" value="UniProtKB-KW"/>
</dbReference>
<dbReference type="Pfam" id="PF01398">
    <property type="entry name" value="JAB"/>
    <property type="match status" value="1"/>
</dbReference>
<organism evidence="14 15">
    <name type="scientific">Coptis chinensis</name>
    <dbReference type="NCBI Taxonomy" id="261450"/>
    <lineage>
        <taxon>Eukaryota</taxon>
        <taxon>Viridiplantae</taxon>
        <taxon>Streptophyta</taxon>
        <taxon>Embryophyta</taxon>
        <taxon>Tracheophyta</taxon>
        <taxon>Spermatophyta</taxon>
        <taxon>Magnoliopsida</taxon>
        <taxon>Ranunculales</taxon>
        <taxon>Ranunculaceae</taxon>
        <taxon>Coptidoideae</taxon>
        <taxon>Coptis</taxon>
    </lineage>
</organism>
<evidence type="ECO:0000256" key="2">
    <source>
        <dbReference type="ARBA" id="ARBA00004496"/>
    </source>
</evidence>
<dbReference type="EMBL" id="JADFTS010000001">
    <property type="protein sequence ID" value="KAF9626228.1"/>
    <property type="molecule type" value="Genomic_DNA"/>
</dbReference>
<keyword evidence="10" id="KW-0862">Zinc</keyword>
<evidence type="ECO:0000256" key="11">
    <source>
        <dbReference type="ARBA" id="ARBA00023049"/>
    </source>
</evidence>
<dbReference type="Gene3D" id="3.90.180.10">
    <property type="entry name" value="Medium-chain alcohol dehydrogenases, catalytic domain"/>
    <property type="match status" value="1"/>
</dbReference>
<keyword evidence="9" id="KW-0378">Hydrolase</keyword>
<evidence type="ECO:0000256" key="3">
    <source>
        <dbReference type="ARBA" id="ARBA00006008"/>
    </source>
</evidence>
<dbReference type="InterPro" id="IPR037518">
    <property type="entry name" value="MPN"/>
</dbReference>
<dbReference type="CDD" id="cd08069">
    <property type="entry name" value="MPN_RPN11_CSN5"/>
    <property type="match status" value="1"/>
</dbReference>
<evidence type="ECO:0000256" key="4">
    <source>
        <dbReference type="ARBA" id="ARBA00014880"/>
    </source>
</evidence>
<evidence type="ECO:0000256" key="9">
    <source>
        <dbReference type="ARBA" id="ARBA00022801"/>
    </source>
</evidence>
<evidence type="ECO:0000256" key="12">
    <source>
        <dbReference type="ARBA" id="ARBA00023242"/>
    </source>
</evidence>
<comment type="caution">
    <text evidence="14">The sequence shown here is derived from an EMBL/GenBank/DDBJ whole genome shotgun (WGS) entry which is preliminary data.</text>
</comment>
<dbReference type="GO" id="GO:0006508">
    <property type="term" value="P:proteolysis"/>
    <property type="evidence" value="ECO:0007669"/>
    <property type="project" value="UniProtKB-KW"/>
</dbReference>
<keyword evidence="12" id="KW-0539">Nucleus</keyword>
<sequence length="383" mass="43661">VSLVDTDSRRFSPLQIRATEETLGSVEVGEVFSDIKEKIQAMLGGKKQGVIINMESASGLYPMLPDPIYSGSKVHLWHCMVDCRFILVLLARVVHTLSHNFRSATSIVRTLLKLPIEPHHVLVKIIYAGVNASDVNFSSGRYFGGSDQELSSRLPCDLVLRLFVHMYQELAFSLRRIYHYDESAQTKFQKEKPWTNDPHYFKRVKILALALLKMVVHARSGENIEIMGLMQGKADGDAIIVMDAFALPVETRVNSQADAYEYMVDYSQTNKQAGQLENVVGWYHSHPGYGCWLFGIDVSTQMLNQQFQEPFLAVVIDPTRIKFTFRKVEIGAFRTYPEGYKPPDEPVLEYQTIPLNKIEDFGVHCKQVYLFISFSKFIVIFFL</sequence>
<dbReference type="AlphaFoldDB" id="A0A835MB76"/>
<evidence type="ECO:0000313" key="14">
    <source>
        <dbReference type="EMBL" id="KAF9626228.1"/>
    </source>
</evidence>
<dbReference type="SMART" id="SM00232">
    <property type="entry name" value="JAB_MPN"/>
    <property type="match status" value="1"/>
</dbReference>
<evidence type="ECO:0000256" key="1">
    <source>
        <dbReference type="ARBA" id="ARBA00004123"/>
    </source>
</evidence>
<dbReference type="Gene3D" id="3.40.140.10">
    <property type="entry name" value="Cytidine Deaminase, domain 2"/>
    <property type="match status" value="1"/>
</dbReference>
<evidence type="ECO:0000313" key="15">
    <source>
        <dbReference type="Proteomes" id="UP000631114"/>
    </source>
</evidence>
<evidence type="ECO:0000256" key="7">
    <source>
        <dbReference type="ARBA" id="ARBA00022723"/>
    </source>
</evidence>
<evidence type="ECO:0000256" key="10">
    <source>
        <dbReference type="ARBA" id="ARBA00022833"/>
    </source>
</evidence>
<keyword evidence="8" id="KW-0736">Signalosome</keyword>
<evidence type="ECO:0000256" key="6">
    <source>
        <dbReference type="ARBA" id="ARBA00022670"/>
    </source>
</evidence>
<dbReference type="SUPFAM" id="SSF102712">
    <property type="entry name" value="JAB1/MPN domain"/>
    <property type="match status" value="1"/>
</dbReference>
<proteinExistence type="inferred from homology"/>
<evidence type="ECO:0000256" key="5">
    <source>
        <dbReference type="ARBA" id="ARBA00022490"/>
    </source>
</evidence>
<keyword evidence="6" id="KW-0645">Protease</keyword>
<accession>A0A835MB76</accession>
<reference evidence="14 15" key="1">
    <citation type="submission" date="2020-10" db="EMBL/GenBank/DDBJ databases">
        <title>The Coptis chinensis genome and diversification of protoberbering-type alkaloids.</title>
        <authorList>
            <person name="Wang B."/>
            <person name="Shu S."/>
            <person name="Song C."/>
            <person name="Liu Y."/>
        </authorList>
    </citation>
    <scope>NUCLEOTIDE SEQUENCE [LARGE SCALE GENOMIC DNA]</scope>
    <source>
        <strain evidence="14">HL-2020</strain>
        <tissue evidence="14">Leaf</tissue>
    </source>
</reference>
<comment type="subcellular location">
    <subcellularLocation>
        <location evidence="2">Cytoplasm</location>
    </subcellularLocation>
    <subcellularLocation>
        <location evidence="1">Nucleus</location>
    </subcellularLocation>
</comment>
<comment type="similarity">
    <text evidence="3">Belongs to the peptidase M67A family. CSN5 subfamily.</text>
</comment>
<feature type="domain" description="MPN" evidence="13">
    <location>
        <begin position="204"/>
        <end position="339"/>
    </location>
</feature>
<dbReference type="PROSITE" id="PS50249">
    <property type="entry name" value="MPN"/>
    <property type="match status" value="1"/>
</dbReference>
<keyword evidence="7" id="KW-0479">Metal-binding</keyword>
<dbReference type="GO" id="GO:0008180">
    <property type="term" value="C:COP9 signalosome"/>
    <property type="evidence" value="ECO:0007669"/>
    <property type="project" value="UniProtKB-KW"/>
</dbReference>
<keyword evidence="5" id="KW-0963">Cytoplasm</keyword>
<dbReference type="OrthoDB" id="1712620at2759"/>
<dbReference type="GO" id="GO:0008237">
    <property type="term" value="F:metallopeptidase activity"/>
    <property type="evidence" value="ECO:0007669"/>
    <property type="project" value="UniProtKB-KW"/>
</dbReference>
<protein>
    <recommendedName>
        <fullName evidence="4">COP9 signalosome complex subunit 5</fullName>
    </recommendedName>
</protein>
<keyword evidence="11" id="KW-0482">Metalloprotease</keyword>
<dbReference type="FunFam" id="3.40.140.10:FF:000203">
    <property type="entry name" value="COP9 signalosome complex subunit 5"/>
    <property type="match status" value="1"/>
</dbReference>
<dbReference type="Proteomes" id="UP000631114">
    <property type="component" value="Unassembled WGS sequence"/>
</dbReference>
<evidence type="ECO:0000259" key="13">
    <source>
        <dbReference type="PROSITE" id="PS50249"/>
    </source>
</evidence>